<keyword evidence="1" id="KW-0413">Isomerase</keyword>
<evidence type="ECO:0000313" key="2">
    <source>
        <dbReference type="Proteomes" id="UP001267638"/>
    </source>
</evidence>
<dbReference type="RefSeq" id="WP_310225300.1">
    <property type="nucleotide sequence ID" value="NZ_JAVDWV010000011.1"/>
</dbReference>
<dbReference type="InterPro" id="IPR023606">
    <property type="entry name" value="CoA-Trfase_III_dom_1_sf"/>
</dbReference>
<sequence>MTGGPLSGLRILEFAGMGPGPFCAMMLADHGAEVIRIDRPFSHQDRFGVDPRSDFTNRSRRSIVIDLKMSEGVALVRTLVRSAHGVIEGFRPGVMERLGLGPDTLLAENPRLVYGRMTGWGQTGPLAPCVGHDLNYIALSGALHGIGPADGRPVPPINLVGDYGGGAMMLAFGMLAAINHVRNTGEGQVVDAAMIKGAATLTTSIHSFLAAGNWTDHRGVNTLDGGAPFYDTYETADGLHVSIAPIEPVFYGRLLALLGEEEDPLLKRQEDRASWPAQREKFAAIFKSRTRAEWDALLAATDACYAPVLSLSEAVDHPQNVAVGAFVDVDGYKQPAPSPVYSRSVTVVPRPLQSGPDTTRQILSEAGYGDTAIACLTEGRVVC</sequence>
<dbReference type="PANTHER" id="PTHR48228:SF5">
    <property type="entry name" value="ALPHA-METHYLACYL-COA RACEMASE"/>
    <property type="match status" value="1"/>
</dbReference>
<dbReference type="Gene3D" id="3.30.1540.10">
    <property type="entry name" value="formyl-coa transferase, domain 3"/>
    <property type="match status" value="1"/>
</dbReference>
<comment type="caution">
    <text evidence="1">The sequence shown here is derived from an EMBL/GenBank/DDBJ whole genome shotgun (WGS) entry which is preliminary data.</text>
</comment>
<dbReference type="InterPro" id="IPR003673">
    <property type="entry name" value="CoA-Trfase_fam_III"/>
</dbReference>
<dbReference type="SUPFAM" id="SSF89796">
    <property type="entry name" value="CoA-transferase family III (CaiB/BaiF)"/>
    <property type="match status" value="1"/>
</dbReference>
<reference evidence="1 2" key="1">
    <citation type="submission" date="2023-07" db="EMBL/GenBank/DDBJ databases">
        <title>Sorghum-associated microbial communities from plants grown in Nebraska, USA.</title>
        <authorList>
            <person name="Schachtman D."/>
        </authorList>
    </citation>
    <scope>NUCLEOTIDE SEQUENCE [LARGE SCALE GENOMIC DNA]</scope>
    <source>
        <strain evidence="1 2">4256</strain>
    </source>
</reference>
<dbReference type="EC" id="5.1.99.4" evidence="1"/>
<dbReference type="InterPro" id="IPR050509">
    <property type="entry name" value="CoA-transferase_III"/>
</dbReference>
<dbReference type="Proteomes" id="UP001267638">
    <property type="component" value="Unassembled WGS sequence"/>
</dbReference>
<dbReference type="PANTHER" id="PTHR48228">
    <property type="entry name" value="SUCCINYL-COA--D-CITRAMALATE COA-TRANSFERASE"/>
    <property type="match status" value="1"/>
</dbReference>
<evidence type="ECO:0000313" key="1">
    <source>
        <dbReference type="EMBL" id="MDR7155731.1"/>
    </source>
</evidence>
<name>A0ABU1X3M4_SPHXE</name>
<dbReference type="Pfam" id="PF02515">
    <property type="entry name" value="CoA_transf_3"/>
    <property type="match status" value="1"/>
</dbReference>
<keyword evidence="2" id="KW-1185">Reference proteome</keyword>
<dbReference type="Gene3D" id="3.40.50.10540">
    <property type="entry name" value="Crotonobetainyl-coa:carnitine coa-transferase, domain 1"/>
    <property type="match status" value="1"/>
</dbReference>
<protein>
    <submittedName>
        <fullName evidence="1">Alpha-methylacyl-CoA racemase</fullName>
        <ecNumber evidence="1">5.1.99.4</ecNumber>
    </submittedName>
</protein>
<dbReference type="EMBL" id="JAVDWV010000011">
    <property type="protein sequence ID" value="MDR7155731.1"/>
    <property type="molecule type" value="Genomic_DNA"/>
</dbReference>
<accession>A0ABU1X3M4</accession>
<dbReference type="GO" id="GO:0008111">
    <property type="term" value="F:alpha-methylacyl-CoA racemase activity"/>
    <property type="evidence" value="ECO:0007669"/>
    <property type="project" value="UniProtKB-EC"/>
</dbReference>
<proteinExistence type="predicted"/>
<dbReference type="InterPro" id="IPR044855">
    <property type="entry name" value="CoA-Trfase_III_dom3_sf"/>
</dbReference>
<gene>
    <name evidence="1" type="ORF">J2W40_002567</name>
</gene>
<organism evidence="1 2">
    <name type="scientific">Sphingobium xenophagum</name>
    <dbReference type="NCBI Taxonomy" id="121428"/>
    <lineage>
        <taxon>Bacteria</taxon>
        <taxon>Pseudomonadati</taxon>
        <taxon>Pseudomonadota</taxon>
        <taxon>Alphaproteobacteria</taxon>
        <taxon>Sphingomonadales</taxon>
        <taxon>Sphingomonadaceae</taxon>
        <taxon>Sphingobium</taxon>
    </lineage>
</organism>